<dbReference type="Proteomes" id="UP001180515">
    <property type="component" value="Unassembled WGS sequence"/>
</dbReference>
<dbReference type="EMBL" id="NSGR01000002">
    <property type="protein sequence ID" value="PCH14213.1"/>
    <property type="molecule type" value="Genomic_DNA"/>
</dbReference>
<dbReference type="Proteomes" id="UP000217465">
    <property type="component" value="Unassembled WGS sequence"/>
</dbReference>
<accession>A0A854WSW1</accession>
<reference evidence="1" key="2">
    <citation type="submission" date="2023-03" db="EMBL/GenBank/DDBJ databases">
        <authorList>
            <person name="Shen W."/>
            <person name="Cai J."/>
        </authorList>
    </citation>
    <scope>NUCLEOTIDE SEQUENCE</scope>
    <source>
        <strain evidence="1">P82-2</strain>
    </source>
</reference>
<organism evidence="2 3">
    <name type="scientific">Streptococcus parauberis</name>
    <dbReference type="NCBI Taxonomy" id="1348"/>
    <lineage>
        <taxon>Bacteria</taxon>
        <taxon>Bacillati</taxon>
        <taxon>Bacillota</taxon>
        <taxon>Bacilli</taxon>
        <taxon>Lactobacillales</taxon>
        <taxon>Streptococcaceae</taxon>
        <taxon>Streptococcus</taxon>
    </lineage>
</organism>
<comment type="caution">
    <text evidence="2">The sequence shown here is derived from an EMBL/GenBank/DDBJ whole genome shotgun (WGS) entry which is preliminary data.</text>
</comment>
<evidence type="ECO:0000313" key="1">
    <source>
        <dbReference type="EMBL" id="MDT2732323.1"/>
    </source>
</evidence>
<proteinExistence type="predicted"/>
<reference evidence="2 3" key="1">
    <citation type="submission" date="2016-06" db="EMBL/GenBank/DDBJ databases">
        <authorList>
            <person name="Haines A.N."/>
            <person name="Council K.R."/>
        </authorList>
    </citation>
    <scope>NUCLEOTIDE SEQUENCE [LARGE SCALE GENOMIC DNA]</scope>
    <source>
        <strain evidence="2 3">SP158-29</strain>
    </source>
</reference>
<evidence type="ECO:0000313" key="3">
    <source>
        <dbReference type="Proteomes" id="UP000217465"/>
    </source>
</evidence>
<name>A0A854WSW1_9STRE</name>
<sequence>MVPYVLVVSVKVADVTVTKLLLTVPVAAKVVEFDNIFVFGAKADESEVLVEVLVDDFVLSLVLVNCEAEAEFD</sequence>
<protein>
    <submittedName>
        <fullName evidence="2">Uncharacterized protein</fullName>
    </submittedName>
</protein>
<evidence type="ECO:0000313" key="2">
    <source>
        <dbReference type="EMBL" id="PCH14213.1"/>
    </source>
</evidence>
<dbReference type="RefSeq" id="WP_096633205.1">
    <property type="nucleotide sequence ID" value="NZ_JARQAG010000015.1"/>
</dbReference>
<dbReference type="AlphaFoldDB" id="A0A854WSW1"/>
<dbReference type="EMBL" id="JARQAG010000015">
    <property type="protein sequence ID" value="MDT2732323.1"/>
    <property type="molecule type" value="Genomic_DNA"/>
</dbReference>
<gene>
    <name evidence="2" type="ORF">A9Y57_00111</name>
    <name evidence="1" type="ORF">P7G31_08805</name>
</gene>